<dbReference type="HOGENOM" id="CLU_2200979_0_0_1"/>
<proteinExistence type="predicted"/>
<keyword evidence="2" id="KW-1185">Reference proteome</keyword>
<reference evidence="1" key="1">
    <citation type="journal article" date="2009" name="Rice">
        <title>De Novo Next Generation Sequencing of Plant Genomes.</title>
        <authorList>
            <person name="Rounsley S."/>
            <person name="Marri P.R."/>
            <person name="Yu Y."/>
            <person name="He R."/>
            <person name="Sisneros N."/>
            <person name="Goicoechea J.L."/>
            <person name="Lee S.J."/>
            <person name="Angelova A."/>
            <person name="Kudrna D."/>
            <person name="Luo M."/>
            <person name="Affourtit J."/>
            <person name="Desany B."/>
            <person name="Knight J."/>
            <person name="Niazi F."/>
            <person name="Egholm M."/>
            <person name="Wing R.A."/>
        </authorList>
    </citation>
    <scope>NUCLEOTIDE SEQUENCE [LARGE SCALE GENOMIC DNA]</scope>
    <source>
        <strain evidence="1">cv. IRGC 105608</strain>
    </source>
</reference>
<accession>A0A0D3GA75</accession>
<protein>
    <submittedName>
        <fullName evidence="1">Uncharacterized protein</fullName>
    </submittedName>
</protein>
<dbReference type="PaxDb" id="65489-OBART05G24000.1"/>
<evidence type="ECO:0000313" key="1">
    <source>
        <dbReference type="EnsemblPlants" id="OBART05G24000.1"/>
    </source>
</evidence>
<dbReference type="Gramene" id="OBART05G24000.1">
    <property type="protein sequence ID" value="OBART05G24000.1"/>
    <property type="gene ID" value="OBART05G24000"/>
</dbReference>
<evidence type="ECO:0000313" key="2">
    <source>
        <dbReference type="Proteomes" id="UP000026960"/>
    </source>
</evidence>
<sequence>MMKFIQSFGLPSFGHQFLIPIATEEFAVSFLFAMPVSNLPCSCNYGALTKNSNNSRQSPTDLGLALQAGRSMRINSIILSVLGYKMRVLSHEMLLANQREWQISFSQA</sequence>
<organism evidence="1">
    <name type="scientific">Oryza barthii</name>
    <dbReference type="NCBI Taxonomy" id="65489"/>
    <lineage>
        <taxon>Eukaryota</taxon>
        <taxon>Viridiplantae</taxon>
        <taxon>Streptophyta</taxon>
        <taxon>Embryophyta</taxon>
        <taxon>Tracheophyta</taxon>
        <taxon>Spermatophyta</taxon>
        <taxon>Magnoliopsida</taxon>
        <taxon>Liliopsida</taxon>
        <taxon>Poales</taxon>
        <taxon>Poaceae</taxon>
        <taxon>BOP clade</taxon>
        <taxon>Oryzoideae</taxon>
        <taxon>Oryzeae</taxon>
        <taxon>Oryzinae</taxon>
        <taxon>Oryza</taxon>
    </lineage>
</organism>
<name>A0A0D3GA75_9ORYZ</name>
<reference evidence="1" key="2">
    <citation type="submission" date="2015-03" db="UniProtKB">
        <authorList>
            <consortium name="EnsemblPlants"/>
        </authorList>
    </citation>
    <scope>IDENTIFICATION</scope>
</reference>
<dbReference type="EnsemblPlants" id="OBART05G24000.1">
    <property type="protein sequence ID" value="OBART05G24000.1"/>
    <property type="gene ID" value="OBART05G24000"/>
</dbReference>
<dbReference type="Proteomes" id="UP000026960">
    <property type="component" value="Chromosome 5"/>
</dbReference>
<dbReference type="AlphaFoldDB" id="A0A0D3GA75"/>